<evidence type="ECO:0000313" key="5">
    <source>
        <dbReference type="EMBL" id="QLJ16057.1"/>
    </source>
</evidence>
<dbReference type="SUPFAM" id="SSF48008">
    <property type="entry name" value="GntR ligand-binding domain-like"/>
    <property type="match status" value="1"/>
</dbReference>
<dbReference type="PANTHER" id="PTHR43537:SF39">
    <property type="entry name" value="HTH-TYPE TRANSCRIPTIONAL REGULATOR MCBR"/>
    <property type="match status" value="1"/>
</dbReference>
<dbReference type="InterPro" id="IPR008920">
    <property type="entry name" value="TF_FadR/GntR_C"/>
</dbReference>
<dbReference type="InterPro" id="IPR036388">
    <property type="entry name" value="WH-like_DNA-bd_sf"/>
</dbReference>
<evidence type="ECO:0000259" key="4">
    <source>
        <dbReference type="PROSITE" id="PS50949"/>
    </source>
</evidence>
<reference evidence="5 6" key="1">
    <citation type="journal article" date="2009" name="Mikrobiologiia">
        <title>[Phenanthren biodegradation and interaction of Pseudomonas putida BS3701 and Burkholderia sp.BS3702 in plant rhizosphere].</title>
        <authorList>
            <person name="Ovchinnikova A.A."/>
            <person name="Vetrova A.A."/>
            <person name="Filonov A.E."/>
            <person name="Boronin A.M."/>
        </authorList>
    </citation>
    <scope>NUCLEOTIDE SEQUENCE [LARGE SCALE GENOMIC DNA]</scope>
    <source>
        <strain evidence="5 6">BS3701</strain>
    </source>
</reference>
<organism evidence="5 6">
    <name type="scientific">Pseudomonas putida</name>
    <name type="common">Arthrobacter siderocapsulatus</name>
    <dbReference type="NCBI Taxonomy" id="303"/>
    <lineage>
        <taxon>Bacteria</taxon>
        <taxon>Pseudomonadati</taxon>
        <taxon>Pseudomonadota</taxon>
        <taxon>Gammaproteobacteria</taxon>
        <taxon>Pseudomonadales</taxon>
        <taxon>Pseudomonadaceae</taxon>
        <taxon>Pseudomonas</taxon>
    </lineage>
</organism>
<dbReference type="InterPro" id="IPR036390">
    <property type="entry name" value="WH_DNA-bd_sf"/>
</dbReference>
<dbReference type="AlphaFoldDB" id="A0A7D6A060"/>
<dbReference type="EMBL" id="CP059052">
    <property type="protein sequence ID" value="QLJ16057.1"/>
    <property type="molecule type" value="Genomic_DNA"/>
</dbReference>
<accession>A0A7D6A060</accession>
<dbReference type="SMART" id="SM00895">
    <property type="entry name" value="FCD"/>
    <property type="match status" value="1"/>
</dbReference>
<dbReference type="Pfam" id="PF07729">
    <property type="entry name" value="FCD"/>
    <property type="match status" value="1"/>
</dbReference>
<dbReference type="PANTHER" id="PTHR43537">
    <property type="entry name" value="TRANSCRIPTIONAL REGULATOR, GNTR FAMILY"/>
    <property type="match status" value="1"/>
</dbReference>
<evidence type="ECO:0000256" key="1">
    <source>
        <dbReference type="ARBA" id="ARBA00023015"/>
    </source>
</evidence>
<dbReference type="Pfam" id="PF00392">
    <property type="entry name" value="GntR"/>
    <property type="match status" value="1"/>
</dbReference>
<dbReference type="SUPFAM" id="SSF46785">
    <property type="entry name" value="Winged helix' DNA-binding domain"/>
    <property type="match status" value="1"/>
</dbReference>
<dbReference type="GO" id="GO:0003677">
    <property type="term" value="F:DNA binding"/>
    <property type="evidence" value="ECO:0007669"/>
    <property type="project" value="UniProtKB-KW"/>
</dbReference>
<dbReference type="InterPro" id="IPR000524">
    <property type="entry name" value="Tscrpt_reg_HTH_GntR"/>
</dbReference>
<keyword evidence="2" id="KW-0238">DNA-binding</keyword>
<evidence type="ECO:0000313" key="6">
    <source>
        <dbReference type="Proteomes" id="UP000510934"/>
    </source>
</evidence>
<dbReference type="GO" id="GO:0003700">
    <property type="term" value="F:DNA-binding transcription factor activity"/>
    <property type="evidence" value="ECO:0007669"/>
    <property type="project" value="InterPro"/>
</dbReference>
<sequence>MLKADSMRDPSLLEGEDGVPAFGKLSSSVLREQAYEALANALRSGRYAPGAAVTIRGLAEQLGTSTMPVREAVNRLLTEGALEMLANRTLGVPMVTVQRLDDLIEARATVEARAASLAAERMDTAAFSRIKRAAEAYSHAVDSELIAEAVVANEQLHFEIYRASGSDALLSIIERLWLQSGPYIAAVMKHMHTAAHSLHERGIAHHYNILAALAKRDAEAVGAAMRADIIDAARWYKEQIFAEDGSLLEPIKVTRKPRGRRPASA</sequence>
<protein>
    <submittedName>
        <fullName evidence="5">GntR family transcriptional regulator</fullName>
    </submittedName>
</protein>
<dbReference type="InterPro" id="IPR011711">
    <property type="entry name" value="GntR_C"/>
</dbReference>
<keyword evidence="3" id="KW-0804">Transcription</keyword>
<dbReference type="Gene3D" id="1.10.10.10">
    <property type="entry name" value="Winged helix-like DNA-binding domain superfamily/Winged helix DNA-binding domain"/>
    <property type="match status" value="1"/>
</dbReference>
<dbReference type="Proteomes" id="UP000510934">
    <property type="component" value="Chromosome"/>
</dbReference>
<name>A0A7D6A060_PSEPU</name>
<feature type="domain" description="HTH gntR-type" evidence="4">
    <location>
        <begin position="28"/>
        <end position="97"/>
    </location>
</feature>
<keyword evidence="1" id="KW-0805">Transcription regulation</keyword>
<proteinExistence type="predicted"/>
<gene>
    <name evidence="5" type="ORF">H0H12_09090</name>
</gene>
<evidence type="ECO:0000256" key="2">
    <source>
        <dbReference type="ARBA" id="ARBA00023125"/>
    </source>
</evidence>
<evidence type="ECO:0000256" key="3">
    <source>
        <dbReference type="ARBA" id="ARBA00023163"/>
    </source>
</evidence>
<dbReference type="RefSeq" id="WP_180689581.1">
    <property type="nucleotide sequence ID" value="NZ_CP059052.1"/>
</dbReference>
<dbReference type="PROSITE" id="PS50949">
    <property type="entry name" value="HTH_GNTR"/>
    <property type="match status" value="1"/>
</dbReference>
<dbReference type="SMART" id="SM00345">
    <property type="entry name" value="HTH_GNTR"/>
    <property type="match status" value="1"/>
</dbReference>
<dbReference type="Gene3D" id="1.20.120.530">
    <property type="entry name" value="GntR ligand-binding domain-like"/>
    <property type="match status" value="1"/>
</dbReference>